<gene>
    <name evidence="1" type="ORF">ACFPK0_07915</name>
</gene>
<dbReference type="Proteomes" id="UP001596018">
    <property type="component" value="Unassembled WGS sequence"/>
</dbReference>
<proteinExistence type="predicted"/>
<reference evidence="2" key="1">
    <citation type="journal article" date="2019" name="Int. J. Syst. Evol. Microbiol.">
        <title>The Global Catalogue of Microorganisms (GCM) 10K type strain sequencing project: providing services to taxonomists for standard genome sequencing and annotation.</title>
        <authorList>
            <consortium name="The Broad Institute Genomics Platform"/>
            <consortium name="The Broad Institute Genome Sequencing Center for Infectious Disease"/>
            <person name="Wu L."/>
            <person name="Ma J."/>
        </authorList>
    </citation>
    <scope>NUCLEOTIDE SEQUENCE [LARGE SCALE GENOMIC DNA]</scope>
    <source>
        <strain evidence="2">KACC 12822</strain>
    </source>
</reference>
<sequence length="282" mass="30379">MREQAGLAVLARLVATMRRAKPDAEPLLVGAMARDVLLSFAHGIRVARATTDMDFAFGLDGWNSFAGLRDALLADGSFAEVPGVLHRLEFEQCHRVDLLPFGGVERADRSIAWPLPHAAEMTMLGYREAAAQAVAVRLPDDVVVAVASLPAQAVLKLLAWRDRRHERPGVDAGDLRLLLRSYLEAGNVERLYAEASQLLEADDYDHARAGAWLLGHDARKVLHPLANAGVTVALDAVLDLLATEIDPGGRLLLIGDMRSGDVQIDLDLLGAFHAGLRGAATP</sequence>
<organism evidence="1 2">
    <name type="scientific">Rhodanobacter ginsenosidimutans</name>
    <dbReference type="NCBI Taxonomy" id="490571"/>
    <lineage>
        <taxon>Bacteria</taxon>
        <taxon>Pseudomonadati</taxon>
        <taxon>Pseudomonadota</taxon>
        <taxon>Gammaproteobacteria</taxon>
        <taxon>Lysobacterales</taxon>
        <taxon>Rhodanobacteraceae</taxon>
        <taxon>Rhodanobacter</taxon>
    </lineage>
</organism>
<name>A0ABW0JUV3_9GAMM</name>
<accession>A0ABW0JUV3</accession>
<evidence type="ECO:0000313" key="1">
    <source>
        <dbReference type="EMBL" id="MFC5439934.1"/>
    </source>
</evidence>
<dbReference type="EMBL" id="JBHSMM010000001">
    <property type="protein sequence ID" value="MFC5439934.1"/>
    <property type="molecule type" value="Genomic_DNA"/>
</dbReference>
<comment type="caution">
    <text evidence="1">The sequence shown here is derived from an EMBL/GenBank/DDBJ whole genome shotgun (WGS) entry which is preliminary data.</text>
</comment>
<protein>
    <submittedName>
        <fullName evidence="1">Nucleotidyl transferase AbiEii/AbiGii toxin family protein</fullName>
    </submittedName>
</protein>
<dbReference type="InterPro" id="IPR014942">
    <property type="entry name" value="AbiEii"/>
</dbReference>
<dbReference type="Pfam" id="PF08843">
    <property type="entry name" value="AbiEii"/>
    <property type="match status" value="1"/>
</dbReference>
<dbReference type="RefSeq" id="WP_377339620.1">
    <property type="nucleotide sequence ID" value="NZ_JALBWS010000014.1"/>
</dbReference>
<keyword evidence="1" id="KW-0808">Transferase</keyword>
<dbReference type="GO" id="GO:0016740">
    <property type="term" value="F:transferase activity"/>
    <property type="evidence" value="ECO:0007669"/>
    <property type="project" value="UniProtKB-KW"/>
</dbReference>
<keyword evidence="2" id="KW-1185">Reference proteome</keyword>
<evidence type="ECO:0000313" key="2">
    <source>
        <dbReference type="Proteomes" id="UP001596018"/>
    </source>
</evidence>